<feature type="non-terminal residue" evidence="1">
    <location>
        <position position="44"/>
    </location>
</feature>
<comment type="caution">
    <text evidence="1">The sequence shown here is derived from an EMBL/GenBank/DDBJ whole genome shotgun (WGS) entry which is preliminary data.</text>
</comment>
<keyword evidence="2" id="KW-1185">Reference proteome</keyword>
<organism evidence="1 2">
    <name type="scientific">Trifolium medium</name>
    <dbReference type="NCBI Taxonomy" id="97028"/>
    <lineage>
        <taxon>Eukaryota</taxon>
        <taxon>Viridiplantae</taxon>
        <taxon>Streptophyta</taxon>
        <taxon>Embryophyta</taxon>
        <taxon>Tracheophyta</taxon>
        <taxon>Spermatophyta</taxon>
        <taxon>Magnoliopsida</taxon>
        <taxon>eudicotyledons</taxon>
        <taxon>Gunneridae</taxon>
        <taxon>Pentapetalae</taxon>
        <taxon>rosids</taxon>
        <taxon>fabids</taxon>
        <taxon>Fabales</taxon>
        <taxon>Fabaceae</taxon>
        <taxon>Papilionoideae</taxon>
        <taxon>50 kb inversion clade</taxon>
        <taxon>NPAAA clade</taxon>
        <taxon>Hologalegina</taxon>
        <taxon>IRL clade</taxon>
        <taxon>Trifolieae</taxon>
        <taxon>Trifolium</taxon>
    </lineage>
</organism>
<proteinExistence type="predicted"/>
<accession>A0A392PXC4</accession>
<keyword evidence="1" id="KW-0378">Hydrolase</keyword>
<evidence type="ECO:0000313" key="2">
    <source>
        <dbReference type="Proteomes" id="UP000265520"/>
    </source>
</evidence>
<dbReference type="GO" id="GO:0003676">
    <property type="term" value="F:nucleic acid binding"/>
    <property type="evidence" value="ECO:0007669"/>
    <property type="project" value="InterPro"/>
</dbReference>
<dbReference type="EMBL" id="LXQA010099690">
    <property type="protein sequence ID" value="MCI16169.1"/>
    <property type="molecule type" value="Genomic_DNA"/>
</dbReference>
<dbReference type="GO" id="GO:0006508">
    <property type="term" value="P:proteolysis"/>
    <property type="evidence" value="ECO:0007669"/>
    <property type="project" value="UniProtKB-KW"/>
</dbReference>
<reference evidence="1 2" key="1">
    <citation type="journal article" date="2018" name="Front. Plant Sci.">
        <title>Red Clover (Trifolium pratense) and Zigzag Clover (T. medium) - A Picture of Genomic Similarities and Differences.</title>
        <authorList>
            <person name="Dluhosova J."/>
            <person name="Istvanek J."/>
            <person name="Nedelnik J."/>
            <person name="Repkova J."/>
        </authorList>
    </citation>
    <scope>NUCLEOTIDE SEQUENCE [LARGE SCALE GENOMIC DNA]</scope>
    <source>
        <strain evidence="2">cv. 10/8</strain>
        <tissue evidence="1">Leaf</tissue>
    </source>
</reference>
<protein>
    <submittedName>
        <fullName evidence="1">Gag-protease-integrase-RT-RNaseH polyprotein</fullName>
    </submittedName>
</protein>
<dbReference type="Gene3D" id="3.30.420.10">
    <property type="entry name" value="Ribonuclease H-like superfamily/Ribonuclease H"/>
    <property type="match status" value="1"/>
</dbReference>
<dbReference type="Proteomes" id="UP000265520">
    <property type="component" value="Unassembled WGS sequence"/>
</dbReference>
<name>A0A392PXC4_9FABA</name>
<dbReference type="SUPFAM" id="SSF53098">
    <property type="entry name" value="Ribonuclease H-like"/>
    <property type="match status" value="1"/>
</dbReference>
<dbReference type="InterPro" id="IPR036397">
    <property type="entry name" value="RNaseH_sf"/>
</dbReference>
<dbReference type="AlphaFoldDB" id="A0A392PXC4"/>
<sequence>MVQSMLSNSNLPKSLWNEALKTAVYILNRVSSKAVPKTPFELFK</sequence>
<keyword evidence="1" id="KW-0645">Protease</keyword>
<dbReference type="GO" id="GO:0008233">
    <property type="term" value="F:peptidase activity"/>
    <property type="evidence" value="ECO:0007669"/>
    <property type="project" value="UniProtKB-KW"/>
</dbReference>
<evidence type="ECO:0000313" key="1">
    <source>
        <dbReference type="EMBL" id="MCI16169.1"/>
    </source>
</evidence>
<dbReference type="InterPro" id="IPR012337">
    <property type="entry name" value="RNaseH-like_sf"/>
</dbReference>